<dbReference type="PANTHER" id="PTHR35107">
    <property type="entry name" value="EXPRESSED PROTEIN"/>
    <property type="match status" value="1"/>
</dbReference>
<protein>
    <recommendedName>
        <fullName evidence="6">Transmembrane protein</fullName>
    </recommendedName>
</protein>
<evidence type="ECO:0000313" key="4">
    <source>
        <dbReference type="EMBL" id="KAL3525119.1"/>
    </source>
</evidence>
<dbReference type="Proteomes" id="UP001630127">
    <property type="component" value="Unassembled WGS sequence"/>
</dbReference>
<evidence type="ECO:0000256" key="1">
    <source>
        <dbReference type="SAM" id="MobiDB-lite"/>
    </source>
</evidence>
<evidence type="ECO:0000313" key="5">
    <source>
        <dbReference type="Proteomes" id="UP001630127"/>
    </source>
</evidence>
<proteinExistence type="predicted"/>
<feature type="chain" id="PRO_5044751172" description="Transmembrane protein" evidence="3">
    <location>
        <begin position="24"/>
        <end position="222"/>
    </location>
</feature>
<keyword evidence="3" id="KW-0732">Signal</keyword>
<feature type="region of interest" description="Disordered" evidence="1">
    <location>
        <begin position="181"/>
        <end position="201"/>
    </location>
</feature>
<keyword evidence="2" id="KW-0472">Membrane</keyword>
<name>A0ABD3A055_9GENT</name>
<keyword evidence="2" id="KW-0812">Transmembrane</keyword>
<reference evidence="4 5" key="1">
    <citation type="submission" date="2024-11" db="EMBL/GenBank/DDBJ databases">
        <title>A near-complete genome assembly of Cinchona calisaya.</title>
        <authorList>
            <person name="Lian D.C."/>
            <person name="Zhao X.W."/>
            <person name="Wei L."/>
        </authorList>
    </citation>
    <scope>NUCLEOTIDE SEQUENCE [LARGE SCALE GENOMIC DNA]</scope>
    <source>
        <tissue evidence="4">Nenye</tissue>
    </source>
</reference>
<evidence type="ECO:0000256" key="3">
    <source>
        <dbReference type="SAM" id="SignalP"/>
    </source>
</evidence>
<feature type="signal peptide" evidence="3">
    <location>
        <begin position="1"/>
        <end position="23"/>
    </location>
</feature>
<feature type="compositionally biased region" description="Acidic residues" evidence="1">
    <location>
        <begin position="181"/>
        <end position="194"/>
    </location>
</feature>
<dbReference type="PANTHER" id="PTHR35107:SF2">
    <property type="entry name" value="EXPRESSED PROTEIN"/>
    <property type="match status" value="1"/>
</dbReference>
<feature type="transmembrane region" description="Helical" evidence="2">
    <location>
        <begin position="143"/>
        <end position="168"/>
    </location>
</feature>
<keyword evidence="5" id="KW-1185">Reference proteome</keyword>
<gene>
    <name evidence="4" type="ORF">ACH5RR_013491</name>
</gene>
<keyword evidence="2" id="KW-1133">Transmembrane helix</keyword>
<accession>A0ABD3A055</accession>
<evidence type="ECO:0000256" key="2">
    <source>
        <dbReference type="SAM" id="Phobius"/>
    </source>
</evidence>
<comment type="caution">
    <text evidence="4">The sequence shown here is derived from an EMBL/GenBank/DDBJ whole genome shotgun (WGS) entry which is preliminary data.</text>
</comment>
<dbReference type="EMBL" id="JBJUIK010000006">
    <property type="protein sequence ID" value="KAL3525119.1"/>
    <property type="molecule type" value="Genomic_DNA"/>
</dbReference>
<dbReference type="AlphaFoldDB" id="A0ABD3A055"/>
<organism evidence="4 5">
    <name type="scientific">Cinchona calisaya</name>
    <dbReference type="NCBI Taxonomy" id="153742"/>
    <lineage>
        <taxon>Eukaryota</taxon>
        <taxon>Viridiplantae</taxon>
        <taxon>Streptophyta</taxon>
        <taxon>Embryophyta</taxon>
        <taxon>Tracheophyta</taxon>
        <taxon>Spermatophyta</taxon>
        <taxon>Magnoliopsida</taxon>
        <taxon>eudicotyledons</taxon>
        <taxon>Gunneridae</taxon>
        <taxon>Pentapetalae</taxon>
        <taxon>asterids</taxon>
        <taxon>lamiids</taxon>
        <taxon>Gentianales</taxon>
        <taxon>Rubiaceae</taxon>
        <taxon>Cinchonoideae</taxon>
        <taxon>Cinchoneae</taxon>
        <taxon>Cinchona</taxon>
    </lineage>
</organism>
<evidence type="ECO:0008006" key="6">
    <source>
        <dbReference type="Google" id="ProtNLM"/>
    </source>
</evidence>
<sequence length="222" mass="24885">MATSTSTLSLFLLSLSLITLTATARPCKTLFFYTTTTSYYPTTTTTTSFPQNPNPNLEILPNSPKFLTFFFTTVNNRDDTHPYVSYFSLRRTRTHTRTPFPLYFEELAEEEKKQRSSKESSMMPVGIYSSVTKSSIKDRTKDIMSVVGALLFGVGCGALTAATMFLVWSLFSPHRFDFDDSDEDSDEDGFDNGDDVFSPKKIGYVAIPDDVDVVKKKDSAPQ</sequence>